<protein>
    <submittedName>
        <fullName evidence="1">DNA repair protein rhp57</fullName>
    </submittedName>
</protein>
<dbReference type="EMBL" id="JAPDRQ010000162">
    <property type="protein sequence ID" value="KAJ9653221.1"/>
    <property type="molecule type" value="Genomic_DNA"/>
</dbReference>
<reference evidence="1" key="1">
    <citation type="submission" date="2022-10" db="EMBL/GenBank/DDBJ databases">
        <title>Culturing micro-colonial fungi from biological soil crusts in the Mojave desert and describing Neophaeococcomyces mojavensis, and introducing the new genera and species Taxawa tesnikishii.</title>
        <authorList>
            <person name="Kurbessoian T."/>
            <person name="Stajich J.E."/>
        </authorList>
    </citation>
    <scope>NUCLEOTIDE SEQUENCE</scope>
    <source>
        <strain evidence="1">JES_112</strain>
    </source>
</reference>
<sequence length="469" mass="52855">MSDLSEVLPHFDLKPWKHLTFSLEKKGISTAELVSRDAKFLAKTIPLPLREVERMTKAVVKALHEDMGSNTMPPPLLPRREGVEPLRKRQRTEAKESARQDTKIKFTTTLDPSIDQLLGGGIPAGHVTEVVGESAVGKTQFVHALLLSGTMPAPHGFGKAVLYVTTEDDLKTIRLEQMLQTHPLFKNMPENELPNTNLIYTTKIHKFAEQEYMLESRVPVEVERQNIGLIVLDSVAAHFRTQFPGNDLKVLIARSAALTRLGAALRKMAHDKGVAVVITNQVADRFDDIRAIRDRLRVAKSTQSSSATPDTARRLQPPNPVSQARRDEVMSLDHQQRFFTGWGDDLNNENEKMKTPALGLTWANQLDARIVLKIVQEYSTNEPGEFERKRYMSVVFAKWTAPSRFPLPYELRMQGLVGTPEEGVPIGGDHDDFDGELHTEAKHDSSNEDVRFLDPKYWADDINLDEEYP</sequence>
<evidence type="ECO:0000313" key="1">
    <source>
        <dbReference type="EMBL" id="KAJ9653221.1"/>
    </source>
</evidence>
<keyword evidence="2" id="KW-1185">Reference proteome</keyword>
<gene>
    <name evidence="1" type="primary">rhp57</name>
    <name evidence="1" type="ORF">H2198_007579</name>
</gene>
<accession>A0ACC2ZZJ4</accession>
<name>A0ACC2ZZJ4_9EURO</name>
<dbReference type="Proteomes" id="UP001172386">
    <property type="component" value="Unassembled WGS sequence"/>
</dbReference>
<organism evidence="1 2">
    <name type="scientific">Neophaeococcomyces mojaviensis</name>
    <dbReference type="NCBI Taxonomy" id="3383035"/>
    <lineage>
        <taxon>Eukaryota</taxon>
        <taxon>Fungi</taxon>
        <taxon>Dikarya</taxon>
        <taxon>Ascomycota</taxon>
        <taxon>Pezizomycotina</taxon>
        <taxon>Eurotiomycetes</taxon>
        <taxon>Chaetothyriomycetidae</taxon>
        <taxon>Chaetothyriales</taxon>
        <taxon>Chaetothyriales incertae sedis</taxon>
        <taxon>Neophaeococcomyces</taxon>
    </lineage>
</organism>
<evidence type="ECO:0000313" key="2">
    <source>
        <dbReference type="Proteomes" id="UP001172386"/>
    </source>
</evidence>
<proteinExistence type="predicted"/>
<comment type="caution">
    <text evidence="1">The sequence shown here is derived from an EMBL/GenBank/DDBJ whole genome shotgun (WGS) entry which is preliminary data.</text>
</comment>